<feature type="chain" id="PRO_5018023871" description="SnoaL-like domain-containing protein" evidence="1">
    <location>
        <begin position="20"/>
        <end position="157"/>
    </location>
</feature>
<evidence type="ECO:0000256" key="1">
    <source>
        <dbReference type="SAM" id="SignalP"/>
    </source>
</evidence>
<dbReference type="EMBL" id="ML119688">
    <property type="protein sequence ID" value="RPA80474.1"/>
    <property type="molecule type" value="Genomic_DNA"/>
</dbReference>
<keyword evidence="3" id="KW-1185">Reference proteome</keyword>
<organism evidence="2 3">
    <name type="scientific">Ascobolus immersus RN42</name>
    <dbReference type="NCBI Taxonomy" id="1160509"/>
    <lineage>
        <taxon>Eukaryota</taxon>
        <taxon>Fungi</taxon>
        <taxon>Dikarya</taxon>
        <taxon>Ascomycota</taxon>
        <taxon>Pezizomycotina</taxon>
        <taxon>Pezizomycetes</taxon>
        <taxon>Pezizales</taxon>
        <taxon>Ascobolaceae</taxon>
        <taxon>Ascobolus</taxon>
    </lineage>
</organism>
<dbReference type="InterPro" id="IPR032710">
    <property type="entry name" value="NTF2-like_dom_sf"/>
</dbReference>
<dbReference type="SUPFAM" id="SSF54427">
    <property type="entry name" value="NTF2-like"/>
    <property type="match status" value="1"/>
</dbReference>
<dbReference type="OrthoDB" id="2820488at2759"/>
<evidence type="ECO:0000313" key="2">
    <source>
        <dbReference type="EMBL" id="RPA80474.1"/>
    </source>
</evidence>
<evidence type="ECO:0008006" key="4">
    <source>
        <dbReference type="Google" id="ProtNLM"/>
    </source>
</evidence>
<reference evidence="2 3" key="1">
    <citation type="journal article" date="2018" name="Nat. Ecol. Evol.">
        <title>Pezizomycetes genomes reveal the molecular basis of ectomycorrhizal truffle lifestyle.</title>
        <authorList>
            <person name="Murat C."/>
            <person name="Payen T."/>
            <person name="Noel B."/>
            <person name="Kuo A."/>
            <person name="Morin E."/>
            <person name="Chen J."/>
            <person name="Kohler A."/>
            <person name="Krizsan K."/>
            <person name="Balestrini R."/>
            <person name="Da Silva C."/>
            <person name="Montanini B."/>
            <person name="Hainaut M."/>
            <person name="Levati E."/>
            <person name="Barry K.W."/>
            <person name="Belfiori B."/>
            <person name="Cichocki N."/>
            <person name="Clum A."/>
            <person name="Dockter R.B."/>
            <person name="Fauchery L."/>
            <person name="Guy J."/>
            <person name="Iotti M."/>
            <person name="Le Tacon F."/>
            <person name="Lindquist E.A."/>
            <person name="Lipzen A."/>
            <person name="Malagnac F."/>
            <person name="Mello A."/>
            <person name="Molinier V."/>
            <person name="Miyauchi S."/>
            <person name="Poulain J."/>
            <person name="Riccioni C."/>
            <person name="Rubini A."/>
            <person name="Sitrit Y."/>
            <person name="Splivallo R."/>
            <person name="Traeger S."/>
            <person name="Wang M."/>
            <person name="Zifcakova L."/>
            <person name="Wipf D."/>
            <person name="Zambonelli A."/>
            <person name="Paolocci F."/>
            <person name="Nowrousian M."/>
            <person name="Ottonello S."/>
            <person name="Baldrian P."/>
            <person name="Spatafora J.W."/>
            <person name="Henrissat B."/>
            <person name="Nagy L.G."/>
            <person name="Aury J.M."/>
            <person name="Wincker P."/>
            <person name="Grigoriev I.V."/>
            <person name="Bonfante P."/>
            <person name="Martin F.M."/>
        </authorList>
    </citation>
    <scope>NUCLEOTIDE SEQUENCE [LARGE SCALE GENOMIC DNA]</scope>
    <source>
        <strain evidence="2 3">RN42</strain>
    </source>
</reference>
<evidence type="ECO:0000313" key="3">
    <source>
        <dbReference type="Proteomes" id="UP000275078"/>
    </source>
</evidence>
<keyword evidence="1" id="KW-0732">Signal</keyword>
<dbReference type="Proteomes" id="UP000275078">
    <property type="component" value="Unassembled WGS sequence"/>
</dbReference>
<dbReference type="AlphaFoldDB" id="A0A3N4IFK8"/>
<dbReference type="Gene3D" id="3.10.450.50">
    <property type="match status" value="1"/>
</dbReference>
<sequence>MRFLGLISLLLAATPLALAKPTKQPKPNCPPRKVSQKEQREIFDKFVKTFWLDKTPPIAFANHVDENYIQHNPNALSGRQVAIDTFAKMNMDSITYTILNKGFDDNVGWVHYKMEMPGLPQPYAVVDTVRFEGSCIMEHWDVSQMRPANSINPIAMW</sequence>
<protein>
    <recommendedName>
        <fullName evidence="4">SnoaL-like domain-containing protein</fullName>
    </recommendedName>
</protein>
<feature type="signal peptide" evidence="1">
    <location>
        <begin position="1"/>
        <end position="19"/>
    </location>
</feature>
<gene>
    <name evidence="2" type="ORF">BJ508DRAFT_415453</name>
</gene>
<accession>A0A3N4IFK8</accession>
<name>A0A3N4IFK8_ASCIM</name>
<proteinExistence type="predicted"/>